<dbReference type="RefSeq" id="WP_284352226.1">
    <property type="nucleotide sequence ID" value="NZ_BRXS01000007.1"/>
</dbReference>
<reference evidence="3" key="1">
    <citation type="submission" date="2022-08" db="EMBL/GenBank/DDBJ databases">
        <title>Draft genome sequencing of Roseisolibacter agri AW1220.</title>
        <authorList>
            <person name="Tobiishi Y."/>
            <person name="Tonouchi A."/>
        </authorList>
    </citation>
    <scope>NUCLEOTIDE SEQUENCE</scope>
    <source>
        <strain evidence="3">AW1220</strain>
    </source>
</reference>
<keyword evidence="1" id="KW-0812">Transmembrane</keyword>
<feature type="transmembrane region" description="Helical" evidence="1">
    <location>
        <begin position="313"/>
        <end position="335"/>
    </location>
</feature>
<accession>A0AA37QDK8</accession>
<sequence>MSGAAWALVALLGAVVLSLTSRVNVGIVAVALAWLAGVFGAGLGTEAVLGGFPGSLFVTLLGVTLLFAAAEANGTLAALATRVVTLARGDARLLPWLLFAGAALLSSLGPGAVPTVALVAPLAMAAGMRAGVSPFLTALMVCTGANAGNLSPVSAVGVVANGVMTKAGMGGHATRLWLANAAAHALVAACAYVLLRLRATDAGVADVRTDAPTDAAPLGRTGWLTLCVIVAWVAGLLAWRWPLGPSACAAAALLIAARLGDEAATLRRVPWSAIVMVCGVSMLVALLEKTGGLPLFAALLARLATPATLDGTIAFVTGAISAWSSTSGVVIPAFLPTASALVGQTGGGDPLAVSLSIAVGSHLVDVSPLSTLGALCIATLAEPTAQRTLFRQLLTWGLSMIVVGALLCQLAAGWVARL</sequence>
<evidence type="ECO:0000313" key="3">
    <source>
        <dbReference type="EMBL" id="GLC27796.1"/>
    </source>
</evidence>
<evidence type="ECO:0000256" key="1">
    <source>
        <dbReference type="SAM" id="Phobius"/>
    </source>
</evidence>
<dbReference type="Pfam" id="PF07158">
    <property type="entry name" value="MatC_N"/>
    <property type="match status" value="1"/>
</dbReference>
<comment type="caution">
    <text evidence="3">The sequence shown here is derived from an EMBL/GenBank/DDBJ whole genome shotgun (WGS) entry which is preliminary data.</text>
</comment>
<keyword evidence="1" id="KW-0472">Membrane</keyword>
<feature type="domain" description="Dicarboxylate carrier MatC N-terminal" evidence="2">
    <location>
        <begin position="8"/>
        <end position="148"/>
    </location>
</feature>
<feature type="transmembrane region" description="Helical" evidence="1">
    <location>
        <begin position="56"/>
        <end position="81"/>
    </location>
</feature>
<evidence type="ECO:0000259" key="2">
    <source>
        <dbReference type="Pfam" id="PF07158"/>
    </source>
</evidence>
<keyword evidence="1" id="KW-1133">Transmembrane helix</keyword>
<feature type="transmembrane region" description="Helical" evidence="1">
    <location>
        <begin position="28"/>
        <end position="49"/>
    </location>
</feature>
<proteinExistence type="predicted"/>
<gene>
    <name evidence="3" type="ORF">rosag_43090</name>
</gene>
<dbReference type="Proteomes" id="UP001161325">
    <property type="component" value="Unassembled WGS sequence"/>
</dbReference>
<dbReference type="EMBL" id="BRXS01000007">
    <property type="protein sequence ID" value="GLC27796.1"/>
    <property type="molecule type" value="Genomic_DNA"/>
</dbReference>
<dbReference type="InterPro" id="IPR009827">
    <property type="entry name" value="MatC_N"/>
</dbReference>
<feature type="transmembrane region" description="Helical" evidence="1">
    <location>
        <begin position="393"/>
        <end position="416"/>
    </location>
</feature>
<name>A0AA37QDK8_9BACT</name>
<keyword evidence="4" id="KW-1185">Reference proteome</keyword>
<feature type="transmembrane region" description="Helical" evidence="1">
    <location>
        <begin position="271"/>
        <end position="301"/>
    </location>
</feature>
<dbReference type="AlphaFoldDB" id="A0AA37QDK8"/>
<feature type="transmembrane region" description="Helical" evidence="1">
    <location>
        <begin position="93"/>
        <end position="120"/>
    </location>
</feature>
<organism evidence="3 4">
    <name type="scientific">Roseisolibacter agri</name>
    <dbReference type="NCBI Taxonomy" id="2014610"/>
    <lineage>
        <taxon>Bacteria</taxon>
        <taxon>Pseudomonadati</taxon>
        <taxon>Gemmatimonadota</taxon>
        <taxon>Gemmatimonadia</taxon>
        <taxon>Gemmatimonadales</taxon>
        <taxon>Gemmatimonadaceae</taxon>
        <taxon>Roseisolibacter</taxon>
    </lineage>
</organism>
<feature type="transmembrane region" description="Helical" evidence="1">
    <location>
        <begin position="215"/>
        <end position="234"/>
    </location>
</feature>
<protein>
    <recommendedName>
        <fullName evidence="2">Dicarboxylate carrier MatC N-terminal domain-containing protein</fullName>
    </recommendedName>
</protein>
<evidence type="ECO:0000313" key="4">
    <source>
        <dbReference type="Proteomes" id="UP001161325"/>
    </source>
</evidence>
<feature type="transmembrane region" description="Helical" evidence="1">
    <location>
        <begin position="176"/>
        <end position="195"/>
    </location>
</feature>